<evidence type="ECO:0008006" key="4">
    <source>
        <dbReference type="Google" id="ProtNLM"/>
    </source>
</evidence>
<name>A0A4R6IVQ7_9BACT</name>
<keyword evidence="3" id="KW-1185">Reference proteome</keyword>
<proteinExistence type="predicted"/>
<dbReference type="OrthoDB" id="9956213at2"/>
<gene>
    <name evidence="2" type="ORF">BC659_2079</name>
</gene>
<keyword evidence="1" id="KW-0732">Signal</keyword>
<feature type="signal peptide" evidence="1">
    <location>
        <begin position="1"/>
        <end position="19"/>
    </location>
</feature>
<dbReference type="EMBL" id="SNWP01000011">
    <property type="protein sequence ID" value="TDO26769.1"/>
    <property type="molecule type" value="Genomic_DNA"/>
</dbReference>
<accession>A0A4R6IVQ7</accession>
<comment type="caution">
    <text evidence="2">The sequence shown here is derived from an EMBL/GenBank/DDBJ whole genome shotgun (WGS) entry which is preliminary data.</text>
</comment>
<dbReference type="RefSeq" id="WP_133474648.1">
    <property type="nucleotide sequence ID" value="NZ_SNWP01000011.1"/>
</dbReference>
<dbReference type="AlphaFoldDB" id="A0A4R6IVQ7"/>
<sequence>MKKLAVLCLCVLFTLTANSQCDTMILGKWKVISVKTSELYFNLKTDSSFIESDAIKNYPDTNRQMIIELNKMSWGNIRFEFKKGNQLTMQFMEGVVDDNMKFCFNDNKKLISITSKNSLGEDKTDDWSAYMKEGQLHMTIQFDPEDDESKIQFVFERYEN</sequence>
<evidence type="ECO:0000256" key="1">
    <source>
        <dbReference type="SAM" id="SignalP"/>
    </source>
</evidence>
<dbReference type="Proteomes" id="UP000295741">
    <property type="component" value="Unassembled WGS sequence"/>
</dbReference>
<evidence type="ECO:0000313" key="2">
    <source>
        <dbReference type="EMBL" id="TDO26769.1"/>
    </source>
</evidence>
<reference evidence="2 3" key="1">
    <citation type="submission" date="2019-03" db="EMBL/GenBank/DDBJ databases">
        <title>Genomic Encyclopedia of Archaeal and Bacterial Type Strains, Phase II (KMG-II): from individual species to whole genera.</title>
        <authorList>
            <person name="Goeker M."/>
        </authorList>
    </citation>
    <scope>NUCLEOTIDE SEQUENCE [LARGE SCALE GENOMIC DNA]</scope>
    <source>
        <strain evidence="2 3">DSM 28323</strain>
    </source>
</reference>
<organism evidence="2 3">
    <name type="scientific">Sediminibacterium goheungense</name>
    <dbReference type="NCBI Taxonomy" id="1086393"/>
    <lineage>
        <taxon>Bacteria</taxon>
        <taxon>Pseudomonadati</taxon>
        <taxon>Bacteroidota</taxon>
        <taxon>Chitinophagia</taxon>
        <taxon>Chitinophagales</taxon>
        <taxon>Chitinophagaceae</taxon>
        <taxon>Sediminibacterium</taxon>
    </lineage>
</organism>
<evidence type="ECO:0000313" key="3">
    <source>
        <dbReference type="Proteomes" id="UP000295741"/>
    </source>
</evidence>
<protein>
    <recommendedName>
        <fullName evidence="4">Lipocalin-like protein</fullName>
    </recommendedName>
</protein>
<feature type="chain" id="PRO_5020697873" description="Lipocalin-like protein" evidence="1">
    <location>
        <begin position="20"/>
        <end position="160"/>
    </location>
</feature>